<accession>A0ABW4ECY0</accession>
<gene>
    <name evidence="7" type="ORF">ACFTOW_07095</name>
</gene>
<comment type="caution">
    <text evidence="7">The sequence shown here is derived from an EMBL/GenBank/DDBJ whole genome shotgun (WGS) entry which is preliminary data.</text>
</comment>
<dbReference type="SUPFAM" id="SSF46626">
    <property type="entry name" value="Cytochrome c"/>
    <property type="match status" value="1"/>
</dbReference>
<dbReference type="PROSITE" id="PS51007">
    <property type="entry name" value="CYTC"/>
    <property type="match status" value="1"/>
</dbReference>
<reference evidence="8" key="1">
    <citation type="journal article" date="2019" name="Int. J. Syst. Evol. Microbiol.">
        <title>The Global Catalogue of Microorganisms (GCM) 10K type strain sequencing project: providing services to taxonomists for standard genome sequencing and annotation.</title>
        <authorList>
            <consortium name="The Broad Institute Genomics Platform"/>
            <consortium name="The Broad Institute Genome Sequencing Center for Infectious Disease"/>
            <person name="Wu L."/>
            <person name="Ma J."/>
        </authorList>
    </citation>
    <scope>NUCLEOTIDE SEQUENCE [LARGE SCALE GENOMIC DNA]</scope>
    <source>
        <strain evidence="8">CGMCC 1.12477</strain>
    </source>
</reference>
<dbReference type="RefSeq" id="WP_379914365.1">
    <property type="nucleotide sequence ID" value="NZ_JBHUDD010000046.1"/>
</dbReference>
<dbReference type="InterPro" id="IPR009056">
    <property type="entry name" value="Cyt_c-like_dom"/>
</dbReference>
<keyword evidence="1 4" id="KW-0349">Heme</keyword>
<keyword evidence="2 4" id="KW-0479">Metal-binding</keyword>
<dbReference type="InterPro" id="IPR036909">
    <property type="entry name" value="Cyt_c-like_dom_sf"/>
</dbReference>
<feature type="domain" description="Cytochrome c" evidence="6">
    <location>
        <begin position="19"/>
        <end position="129"/>
    </location>
</feature>
<feature type="signal peptide" evidence="5">
    <location>
        <begin position="1"/>
        <end position="18"/>
    </location>
</feature>
<dbReference type="Gene3D" id="1.10.760.10">
    <property type="entry name" value="Cytochrome c-like domain"/>
    <property type="match status" value="1"/>
</dbReference>
<keyword evidence="5" id="KW-0732">Signal</keyword>
<evidence type="ECO:0000256" key="2">
    <source>
        <dbReference type="ARBA" id="ARBA00022723"/>
    </source>
</evidence>
<evidence type="ECO:0000313" key="8">
    <source>
        <dbReference type="Proteomes" id="UP001597186"/>
    </source>
</evidence>
<keyword evidence="3 4" id="KW-0408">Iron</keyword>
<evidence type="ECO:0000259" key="6">
    <source>
        <dbReference type="PROSITE" id="PS51007"/>
    </source>
</evidence>
<dbReference type="EMBL" id="JBHUDD010000046">
    <property type="protein sequence ID" value="MFD1509165.1"/>
    <property type="molecule type" value="Genomic_DNA"/>
</dbReference>
<keyword evidence="8" id="KW-1185">Reference proteome</keyword>
<evidence type="ECO:0000256" key="5">
    <source>
        <dbReference type="SAM" id="SignalP"/>
    </source>
</evidence>
<evidence type="ECO:0000256" key="3">
    <source>
        <dbReference type="ARBA" id="ARBA00023004"/>
    </source>
</evidence>
<evidence type="ECO:0000256" key="4">
    <source>
        <dbReference type="PROSITE-ProRule" id="PRU00433"/>
    </source>
</evidence>
<sequence length="130" mass="13551">MRNLLAGLLALVPAVAAAQDAAEGAELYLQRCAACHGAAAQGDGPMAPVLLVQPKDLTRLAADEGGAFPMLRVIRRIDGRDPLVSHGSDMPVYGQLFQGDDTALALPSGQMVMTGRAIADLVVFLQAVQE</sequence>
<name>A0ABW4ECY0_9RHOB</name>
<dbReference type="Pfam" id="PF00034">
    <property type="entry name" value="Cytochrom_C"/>
    <property type="match status" value="1"/>
</dbReference>
<dbReference type="Proteomes" id="UP001597186">
    <property type="component" value="Unassembled WGS sequence"/>
</dbReference>
<organism evidence="7 8">
    <name type="scientific">Lacimonas salitolerans</name>
    <dbReference type="NCBI Taxonomy" id="1323750"/>
    <lineage>
        <taxon>Bacteria</taxon>
        <taxon>Pseudomonadati</taxon>
        <taxon>Pseudomonadota</taxon>
        <taxon>Alphaproteobacteria</taxon>
        <taxon>Rhodobacterales</taxon>
        <taxon>Paracoccaceae</taxon>
        <taxon>Lacimonas</taxon>
    </lineage>
</organism>
<protein>
    <submittedName>
        <fullName evidence="7">C-type cytochrome</fullName>
    </submittedName>
</protein>
<evidence type="ECO:0000313" key="7">
    <source>
        <dbReference type="EMBL" id="MFD1509165.1"/>
    </source>
</evidence>
<evidence type="ECO:0000256" key="1">
    <source>
        <dbReference type="ARBA" id="ARBA00022617"/>
    </source>
</evidence>
<proteinExistence type="predicted"/>
<feature type="chain" id="PRO_5045968816" evidence="5">
    <location>
        <begin position="19"/>
        <end position="130"/>
    </location>
</feature>